<organism evidence="1 2">
    <name type="scientific">Dorcoceras hygrometricum</name>
    <dbReference type="NCBI Taxonomy" id="472368"/>
    <lineage>
        <taxon>Eukaryota</taxon>
        <taxon>Viridiplantae</taxon>
        <taxon>Streptophyta</taxon>
        <taxon>Embryophyta</taxon>
        <taxon>Tracheophyta</taxon>
        <taxon>Spermatophyta</taxon>
        <taxon>Magnoliopsida</taxon>
        <taxon>eudicotyledons</taxon>
        <taxon>Gunneridae</taxon>
        <taxon>Pentapetalae</taxon>
        <taxon>asterids</taxon>
        <taxon>lamiids</taxon>
        <taxon>Lamiales</taxon>
        <taxon>Gesneriaceae</taxon>
        <taxon>Didymocarpoideae</taxon>
        <taxon>Trichosporeae</taxon>
        <taxon>Loxocarpinae</taxon>
        <taxon>Dorcoceras</taxon>
    </lineage>
</organism>
<name>A0A2Z7B0A1_9LAMI</name>
<gene>
    <name evidence="1" type="ORF">F511_40715</name>
</gene>
<proteinExistence type="predicted"/>
<accession>A0A2Z7B0A1</accession>
<dbReference type="AlphaFoldDB" id="A0A2Z7B0A1"/>
<evidence type="ECO:0000313" key="2">
    <source>
        <dbReference type="Proteomes" id="UP000250235"/>
    </source>
</evidence>
<keyword evidence="2" id="KW-1185">Reference proteome</keyword>
<dbReference type="EMBL" id="KV010380">
    <property type="protein sequence ID" value="KZV27683.1"/>
    <property type="molecule type" value="Genomic_DNA"/>
</dbReference>
<protein>
    <submittedName>
        <fullName evidence="1">Uncharacterized protein</fullName>
    </submittedName>
</protein>
<dbReference type="Proteomes" id="UP000250235">
    <property type="component" value="Unassembled WGS sequence"/>
</dbReference>
<evidence type="ECO:0000313" key="1">
    <source>
        <dbReference type="EMBL" id="KZV27683.1"/>
    </source>
</evidence>
<reference evidence="1 2" key="1">
    <citation type="journal article" date="2015" name="Proc. Natl. Acad. Sci. U.S.A.">
        <title>The resurrection genome of Boea hygrometrica: A blueprint for survival of dehydration.</title>
        <authorList>
            <person name="Xiao L."/>
            <person name="Yang G."/>
            <person name="Zhang L."/>
            <person name="Yang X."/>
            <person name="Zhao S."/>
            <person name="Ji Z."/>
            <person name="Zhou Q."/>
            <person name="Hu M."/>
            <person name="Wang Y."/>
            <person name="Chen M."/>
            <person name="Xu Y."/>
            <person name="Jin H."/>
            <person name="Xiao X."/>
            <person name="Hu G."/>
            <person name="Bao F."/>
            <person name="Hu Y."/>
            <person name="Wan P."/>
            <person name="Li L."/>
            <person name="Deng X."/>
            <person name="Kuang T."/>
            <person name="Xiang C."/>
            <person name="Zhu J.K."/>
            <person name="Oliver M.J."/>
            <person name="He Y."/>
        </authorList>
    </citation>
    <scope>NUCLEOTIDE SEQUENCE [LARGE SCALE GENOMIC DNA]</scope>
    <source>
        <strain evidence="2">cv. XS01</strain>
    </source>
</reference>
<sequence length="157" mass="16627">MKEGRAPPRLAAPHRVHVRTRDCALAAQSPAASGRGMPLLHADDCATGRRVFTLGCATCWPLSREASRGPIAAFRASIARMAAGSLRCYAAPRSQGGAIVALYVDHRMRHSLAHRVPCAACVAAGVRPSAARYVVVAAAGRPPLRRVSGDDGWSDFF</sequence>